<dbReference type="GO" id="GO:0033185">
    <property type="term" value="C:dolichol-phosphate-mannose synthase complex"/>
    <property type="evidence" value="ECO:0007669"/>
    <property type="project" value="TreeGrafter"/>
</dbReference>
<evidence type="ECO:0000256" key="1">
    <source>
        <dbReference type="ARBA" id="ARBA00004477"/>
    </source>
</evidence>
<dbReference type="AlphaFoldDB" id="A0A9P6NTR6"/>
<keyword evidence="4 7" id="KW-0256">Endoplasmic reticulum</keyword>
<evidence type="ECO:0000256" key="4">
    <source>
        <dbReference type="ARBA" id="ARBA00022824"/>
    </source>
</evidence>
<keyword evidence="9" id="KW-1185">Reference proteome</keyword>
<proteinExistence type="inferred from homology"/>
<dbReference type="PANTHER" id="PTHR15039">
    <property type="entry name" value="DOLICHOL PHOSPHATE-MANNOSE BIOSYNTHESIS REGULATORY PROTEIN"/>
    <property type="match status" value="1"/>
</dbReference>
<accession>A0A9P6NTR6</accession>
<feature type="transmembrane region" description="Helical" evidence="7">
    <location>
        <begin position="48"/>
        <end position="73"/>
    </location>
</feature>
<dbReference type="GO" id="GO:0006506">
    <property type="term" value="P:GPI anchor biosynthetic process"/>
    <property type="evidence" value="ECO:0007669"/>
    <property type="project" value="TreeGrafter"/>
</dbReference>
<keyword evidence="3 7" id="KW-0812">Transmembrane</keyword>
<evidence type="ECO:0000256" key="7">
    <source>
        <dbReference type="RuleBase" id="RU365084"/>
    </source>
</evidence>
<dbReference type="InterPro" id="IPR009914">
    <property type="entry name" value="DPM2"/>
</dbReference>
<comment type="function">
    <text evidence="7">Regulatory subunit of the dolichol-phosphate mannose (DPM) synthase complex; essential for the ER localization.</text>
</comment>
<organism evidence="8 9">
    <name type="scientific">Cronartium quercuum f. sp. fusiforme G11</name>
    <dbReference type="NCBI Taxonomy" id="708437"/>
    <lineage>
        <taxon>Eukaryota</taxon>
        <taxon>Fungi</taxon>
        <taxon>Dikarya</taxon>
        <taxon>Basidiomycota</taxon>
        <taxon>Pucciniomycotina</taxon>
        <taxon>Pucciniomycetes</taxon>
        <taxon>Pucciniales</taxon>
        <taxon>Coleosporiaceae</taxon>
        <taxon>Cronartium</taxon>
    </lineage>
</organism>
<dbReference type="GO" id="GO:0180047">
    <property type="term" value="P:dolichol phosphate mannose biosynthetic process"/>
    <property type="evidence" value="ECO:0007669"/>
    <property type="project" value="InterPro"/>
</dbReference>
<dbReference type="PANTHER" id="PTHR15039:SF11">
    <property type="entry name" value="DOLICHOL PHOSPHATE-MANNOSE BIOSYNTHESIS REGULATORY PROTEIN"/>
    <property type="match status" value="1"/>
</dbReference>
<comment type="similarity">
    <text evidence="2 7">Belongs to the DPM2 family.</text>
</comment>
<dbReference type="Pfam" id="PF07297">
    <property type="entry name" value="DPM2"/>
    <property type="match status" value="1"/>
</dbReference>
<evidence type="ECO:0000313" key="8">
    <source>
        <dbReference type="EMBL" id="KAG0149371.1"/>
    </source>
</evidence>
<reference evidence="8" key="1">
    <citation type="submission" date="2013-11" db="EMBL/GenBank/DDBJ databases">
        <title>Genome sequence of the fusiform rust pathogen reveals effectors for host alternation and coevolution with pine.</title>
        <authorList>
            <consortium name="DOE Joint Genome Institute"/>
            <person name="Smith K."/>
            <person name="Pendleton A."/>
            <person name="Kubisiak T."/>
            <person name="Anderson C."/>
            <person name="Salamov A."/>
            <person name="Aerts A."/>
            <person name="Riley R."/>
            <person name="Clum A."/>
            <person name="Lindquist E."/>
            <person name="Ence D."/>
            <person name="Campbell M."/>
            <person name="Kronenberg Z."/>
            <person name="Feau N."/>
            <person name="Dhillon B."/>
            <person name="Hamelin R."/>
            <person name="Burleigh J."/>
            <person name="Smith J."/>
            <person name="Yandell M."/>
            <person name="Nelson C."/>
            <person name="Grigoriev I."/>
            <person name="Davis J."/>
        </authorList>
    </citation>
    <scope>NUCLEOTIDE SEQUENCE</scope>
    <source>
        <strain evidence="8">G11</strain>
    </source>
</reference>
<comment type="subunit">
    <text evidence="7">Component of the dolichol-phosphate mannose (DPM) synthase complex.</text>
</comment>
<dbReference type="GO" id="GO:0030234">
    <property type="term" value="F:enzyme regulator activity"/>
    <property type="evidence" value="ECO:0007669"/>
    <property type="project" value="UniProtKB-UniRule"/>
</dbReference>
<keyword evidence="6 7" id="KW-0472">Membrane</keyword>
<dbReference type="EMBL" id="MU167228">
    <property type="protein sequence ID" value="KAG0149371.1"/>
    <property type="molecule type" value="Genomic_DNA"/>
</dbReference>
<evidence type="ECO:0000313" key="9">
    <source>
        <dbReference type="Proteomes" id="UP000886653"/>
    </source>
</evidence>
<gene>
    <name evidence="8" type="ORF">CROQUDRAFT_653667</name>
</gene>
<evidence type="ECO:0000256" key="3">
    <source>
        <dbReference type="ARBA" id="ARBA00022692"/>
    </source>
</evidence>
<comment type="caution">
    <text evidence="8">The sequence shown here is derived from an EMBL/GenBank/DDBJ whole genome shotgun (WGS) entry which is preliminary data.</text>
</comment>
<feature type="transmembrane region" description="Helical" evidence="7">
    <location>
        <begin position="7"/>
        <end position="28"/>
    </location>
</feature>
<sequence length="84" mass="9405">MGNSDRLLGGLMLLTSLSIFSYYTIWTLATPFFPPTAAIHQYFPDREWAVRIPAAALLFFMAAIGSLISLALINQARKERAKTR</sequence>
<evidence type="ECO:0000256" key="2">
    <source>
        <dbReference type="ARBA" id="ARBA00005478"/>
    </source>
</evidence>
<comment type="pathway">
    <text evidence="7">Protein modification; protein glycosylation.</text>
</comment>
<protein>
    <recommendedName>
        <fullName evidence="7">Dolichol phosphate-mannose biosynthesis regulatory protein</fullName>
    </recommendedName>
</protein>
<evidence type="ECO:0000256" key="5">
    <source>
        <dbReference type="ARBA" id="ARBA00022989"/>
    </source>
</evidence>
<evidence type="ECO:0000256" key="6">
    <source>
        <dbReference type="ARBA" id="ARBA00023136"/>
    </source>
</evidence>
<comment type="subcellular location">
    <subcellularLocation>
        <location evidence="1 7">Endoplasmic reticulum membrane</location>
        <topology evidence="1 7">Multi-pass membrane protein</topology>
    </subcellularLocation>
</comment>
<dbReference type="GO" id="GO:0005789">
    <property type="term" value="C:endoplasmic reticulum membrane"/>
    <property type="evidence" value="ECO:0007669"/>
    <property type="project" value="UniProtKB-SubCell"/>
</dbReference>
<keyword evidence="5 7" id="KW-1133">Transmembrane helix</keyword>
<name>A0A9P6NTR6_9BASI</name>
<dbReference type="OrthoDB" id="311279at2759"/>
<dbReference type="Proteomes" id="UP000886653">
    <property type="component" value="Unassembled WGS sequence"/>
</dbReference>